<feature type="non-terminal residue" evidence="1">
    <location>
        <position position="144"/>
    </location>
</feature>
<organism evidence="1">
    <name type="scientific">Burkholderia pseudomallei</name>
    <name type="common">Pseudomonas pseudomallei</name>
    <dbReference type="NCBI Taxonomy" id="28450"/>
    <lineage>
        <taxon>Bacteria</taxon>
        <taxon>Pseudomonadati</taxon>
        <taxon>Pseudomonadota</taxon>
        <taxon>Betaproteobacteria</taxon>
        <taxon>Burkholderiales</taxon>
        <taxon>Burkholderiaceae</taxon>
        <taxon>Burkholderia</taxon>
        <taxon>pseudomallei group</taxon>
    </lineage>
</organism>
<evidence type="ECO:0000313" key="1">
    <source>
        <dbReference type="EMBL" id="ACO24748.1"/>
    </source>
</evidence>
<sequence>RKIQDLYSDLGRKIAVDQERRGLASIWGWCGGAWKWDAWTIKEGIGTYAKGPALDANNRVCWPMYRECCHYTNLLRLMFVSADKKVNGCGPCLLKGCLVGNQSCLIRAGVFTCEREKDGVWFSKCARRTTNYVPNAGCWKACCS</sequence>
<dbReference type="EMBL" id="FJ430708">
    <property type="protein sequence ID" value="ACO24748.1"/>
    <property type="molecule type" value="Genomic_DNA"/>
</dbReference>
<feature type="non-terminal residue" evidence="1">
    <location>
        <position position="1"/>
    </location>
</feature>
<name>D4HN12_BURPE</name>
<reference evidence="1" key="1">
    <citation type="submission" date="2008-10" db="EMBL/GenBank/DDBJ databases">
        <title>Purification and characterization of gamma-HCH dehydrohalogenase from Burkholderia pseudomallei T4.</title>
        <authorList>
            <person name="Krishnan M."/>
            <person name="Machaiah M."/>
            <person name="Mahadevu R.-M."/>
            <person name="Palluvar R."/>
            <person name="Gowda L."/>
            <person name="Singh T."/>
        </authorList>
    </citation>
    <scope>NUCLEOTIDE SEQUENCE</scope>
    <source>
        <strain evidence="1">T4</strain>
    </source>
</reference>
<gene>
    <name evidence="1" type="primary">HCH-DHL-1</name>
</gene>
<protein>
    <submittedName>
        <fullName evidence="1">Gamma-HCH dehydrohalogenase</fullName>
    </submittedName>
</protein>
<dbReference type="AlphaFoldDB" id="D4HN12"/>
<proteinExistence type="predicted"/>
<accession>D4HN12</accession>